<evidence type="ECO:0000313" key="3">
    <source>
        <dbReference type="Proteomes" id="UP001050691"/>
    </source>
</evidence>
<gene>
    <name evidence="2" type="ORF">Clacol_002333</name>
</gene>
<keyword evidence="3" id="KW-1185">Reference proteome</keyword>
<evidence type="ECO:0000313" key="2">
    <source>
        <dbReference type="EMBL" id="GJJ08125.1"/>
    </source>
</evidence>
<sequence length="358" mass="41376">MAENPDCIIISDEEIDELNLHANLEQKKKPIISEEVIPDSEEENGPIRSLPIISPHTPPRQPKQFDEYPSSPLSPLPIPEEKKKKKKRKLLKDITLPDQPIRKKVRPSKTTVPPQYSSDSPVLNVEKPASPPRTPTHTPKPRVKPKPKPKAKPRKHKDGSDASPNVQETPLTPLLQSQIDRESPEPPKAQTALPSRETQRSDHESDVQNETSETLKLNSNRKEQHYQTKENPPPPQPVSKHIDDISSLVYTKKNNRPLTDILRNLNNNQSSLYTRRFSPAVSRNFLTRIAPLHPNRREPPPPPPPRIIPKKTKKEIEREEKWEEELQDSISNWCELTEEERQRFRKEKRDWELGLYEE</sequence>
<feature type="compositionally biased region" description="Polar residues" evidence="1">
    <location>
        <begin position="108"/>
        <end position="121"/>
    </location>
</feature>
<proteinExistence type="predicted"/>
<feature type="region of interest" description="Disordered" evidence="1">
    <location>
        <begin position="292"/>
        <end position="320"/>
    </location>
</feature>
<feature type="compositionally biased region" description="Polar residues" evidence="1">
    <location>
        <begin position="162"/>
        <end position="178"/>
    </location>
</feature>
<organism evidence="2 3">
    <name type="scientific">Clathrus columnatus</name>
    <dbReference type="NCBI Taxonomy" id="1419009"/>
    <lineage>
        <taxon>Eukaryota</taxon>
        <taxon>Fungi</taxon>
        <taxon>Dikarya</taxon>
        <taxon>Basidiomycota</taxon>
        <taxon>Agaricomycotina</taxon>
        <taxon>Agaricomycetes</taxon>
        <taxon>Phallomycetidae</taxon>
        <taxon>Phallales</taxon>
        <taxon>Clathraceae</taxon>
        <taxon>Clathrus</taxon>
    </lineage>
</organism>
<comment type="caution">
    <text evidence="2">The sequence shown here is derived from an EMBL/GenBank/DDBJ whole genome shotgun (WGS) entry which is preliminary data.</text>
</comment>
<dbReference type="EMBL" id="BPWL01000003">
    <property type="protein sequence ID" value="GJJ08125.1"/>
    <property type="molecule type" value="Genomic_DNA"/>
</dbReference>
<reference evidence="2" key="1">
    <citation type="submission" date="2021-10" db="EMBL/GenBank/DDBJ databases">
        <title>De novo Genome Assembly of Clathrus columnatus (Basidiomycota, Fungi) Using Illumina and Nanopore Sequence Data.</title>
        <authorList>
            <person name="Ogiso-Tanaka E."/>
            <person name="Itagaki H."/>
            <person name="Hosoya T."/>
            <person name="Hosaka K."/>
        </authorList>
    </citation>
    <scope>NUCLEOTIDE SEQUENCE</scope>
    <source>
        <strain evidence="2">MO-923</strain>
    </source>
</reference>
<accession>A0AAV5A893</accession>
<dbReference type="AlphaFoldDB" id="A0AAV5A893"/>
<feature type="compositionally biased region" description="Basic residues" evidence="1">
    <location>
        <begin position="139"/>
        <end position="157"/>
    </location>
</feature>
<feature type="region of interest" description="Disordered" evidence="1">
    <location>
        <begin position="26"/>
        <end position="248"/>
    </location>
</feature>
<name>A0AAV5A893_9AGAM</name>
<evidence type="ECO:0000256" key="1">
    <source>
        <dbReference type="SAM" id="MobiDB-lite"/>
    </source>
</evidence>
<dbReference type="Proteomes" id="UP001050691">
    <property type="component" value="Unassembled WGS sequence"/>
</dbReference>
<protein>
    <submittedName>
        <fullName evidence="2">Uncharacterized protein</fullName>
    </submittedName>
</protein>
<feature type="compositionally biased region" description="Basic and acidic residues" evidence="1">
    <location>
        <begin position="197"/>
        <end position="206"/>
    </location>
</feature>
<feature type="compositionally biased region" description="Polar residues" evidence="1">
    <location>
        <begin position="208"/>
        <end position="218"/>
    </location>
</feature>